<gene>
    <name evidence="1" type="ORF">MIND_01301000</name>
</gene>
<organism evidence="1 2">
    <name type="scientific">Mycena indigotica</name>
    <dbReference type="NCBI Taxonomy" id="2126181"/>
    <lineage>
        <taxon>Eukaryota</taxon>
        <taxon>Fungi</taxon>
        <taxon>Dikarya</taxon>
        <taxon>Basidiomycota</taxon>
        <taxon>Agaricomycotina</taxon>
        <taxon>Agaricomycetes</taxon>
        <taxon>Agaricomycetidae</taxon>
        <taxon>Agaricales</taxon>
        <taxon>Marasmiineae</taxon>
        <taxon>Mycenaceae</taxon>
        <taxon>Mycena</taxon>
    </lineage>
</organism>
<name>A0A8H6S0Y3_9AGAR</name>
<protein>
    <submittedName>
        <fullName evidence="1">Uncharacterized protein</fullName>
    </submittedName>
</protein>
<proteinExistence type="predicted"/>
<dbReference type="OrthoDB" id="3263651at2759"/>
<dbReference type="RefSeq" id="XP_037213968.1">
    <property type="nucleotide sequence ID" value="XM_037369470.1"/>
</dbReference>
<dbReference type="Proteomes" id="UP000636479">
    <property type="component" value="Unassembled WGS sequence"/>
</dbReference>
<evidence type="ECO:0000313" key="2">
    <source>
        <dbReference type="Proteomes" id="UP000636479"/>
    </source>
</evidence>
<dbReference type="EMBL" id="JACAZF010000014">
    <property type="protein sequence ID" value="KAF7290608.1"/>
    <property type="molecule type" value="Genomic_DNA"/>
</dbReference>
<dbReference type="GeneID" id="59351986"/>
<evidence type="ECO:0000313" key="1">
    <source>
        <dbReference type="EMBL" id="KAF7290608.1"/>
    </source>
</evidence>
<accession>A0A8H6S0Y3</accession>
<keyword evidence="2" id="KW-1185">Reference proteome</keyword>
<sequence length="346" mass="39278">MSIPPSSCQCPNDDMPQFLISKRAIEQGRNMHIFSSRPMVESFKQARLVGGLNLSRVRHLTAAMFYRWLDLCHARLEDRELHARVVLRPVQIGTSSFNVMSCYLRKVEGAPIPRDSLALLQPGVYGVFLLDETPYEGDVLSPRRFYEPFAEQAKSLQTIFPEYGTNNTPTRLSDLVKARDQGRCSITGQTGHPTQIVWIYPPLASFVVDRLDDAIFDKFRLVDNLITICSSLAEPFQRNAFSVDMEDGGRIIKFVDLPDESPVLPLYLPAPRPSAVRFWDLNFKYTLAVFLPAGDPATTGDYDDYVAWMEELSQSQANLRNPKWQTALGRQVLEAYMMRELAGVYQ</sequence>
<dbReference type="AlphaFoldDB" id="A0A8H6S0Y3"/>
<comment type="caution">
    <text evidence="1">The sequence shown here is derived from an EMBL/GenBank/DDBJ whole genome shotgun (WGS) entry which is preliminary data.</text>
</comment>
<reference evidence="1" key="1">
    <citation type="submission" date="2020-05" db="EMBL/GenBank/DDBJ databases">
        <title>Mycena genomes resolve the evolution of fungal bioluminescence.</title>
        <authorList>
            <person name="Tsai I.J."/>
        </authorList>
    </citation>
    <scope>NUCLEOTIDE SEQUENCE</scope>
    <source>
        <strain evidence="1">171206Taipei</strain>
    </source>
</reference>